<keyword evidence="22" id="KW-1185">Reference proteome</keyword>
<dbReference type="EC" id="2.7.10.1" evidence="2"/>
<evidence type="ECO:0000256" key="5">
    <source>
        <dbReference type="ARBA" id="ARBA00022692"/>
    </source>
</evidence>
<keyword evidence="9" id="KW-0418">Kinase</keyword>
<dbReference type="FunFam" id="2.60.40.10:FF:000020">
    <property type="entry name" value="Fibroblast growth factor receptor"/>
    <property type="match status" value="1"/>
</dbReference>
<evidence type="ECO:0000256" key="11">
    <source>
        <dbReference type="ARBA" id="ARBA00022989"/>
    </source>
</evidence>
<keyword evidence="7" id="KW-0677">Repeat</keyword>
<evidence type="ECO:0000313" key="21">
    <source>
        <dbReference type="EMBL" id="CAH3141953.1"/>
    </source>
</evidence>
<evidence type="ECO:0000256" key="13">
    <source>
        <dbReference type="ARBA" id="ARBA00023137"/>
    </source>
</evidence>
<dbReference type="SMART" id="SM00409">
    <property type="entry name" value="IG"/>
    <property type="match status" value="2"/>
</dbReference>
<evidence type="ECO:0000256" key="14">
    <source>
        <dbReference type="ARBA" id="ARBA00023157"/>
    </source>
</evidence>
<dbReference type="GO" id="GO:0004714">
    <property type="term" value="F:transmembrane receptor protein tyrosine kinase activity"/>
    <property type="evidence" value="ECO:0007669"/>
    <property type="project" value="UniProtKB-EC"/>
</dbReference>
<organism evidence="21 22">
    <name type="scientific">Pocillopora meandrina</name>
    <dbReference type="NCBI Taxonomy" id="46732"/>
    <lineage>
        <taxon>Eukaryota</taxon>
        <taxon>Metazoa</taxon>
        <taxon>Cnidaria</taxon>
        <taxon>Anthozoa</taxon>
        <taxon>Hexacorallia</taxon>
        <taxon>Scleractinia</taxon>
        <taxon>Astrocoeniina</taxon>
        <taxon>Pocilloporidae</taxon>
        <taxon>Pocillopora</taxon>
    </lineage>
</organism>
<dbReference type="Pfam" id="PF13927">
    <property type="entry name" value="Ig_3"/>
    <property type="match status" value="1"/>
</dbReference>
<evidence type="ECO:0000256" key="9">
    <source>
        <dbReference type="ARBA" id="ARBA00022777"/>
    </source>
</evidence>
<feature type="signal peptide" evidence="19">
    <location>
        <begin position="1"/>
        <end position="18"/>
    </location>
</feature>
<dbReference type="Gene3D" id="2.60.40.10">
    <property type="entry name" value="Immunoglobulins"/>
    <property type="match status" value="2"/>
</dbReference>
<dbReference type="SMART" id="SM00408">
    <property type="entry name" value="IGc2"/>
    <property type="match status" value="2"/>
</dbReference>
<evidence type="ECO:0000256" key="19">
    <source>
        <dbReference type="SAM" id="SignalP"/>
    </source>
</evidence>
<dbReference type="Proteomes" id="UP001159428">
    <property type="component" value="Unassembled WGS sequence"/>
</dbReference>
<dbReference type="AlphaFoldDB" id="A0AAU9XAV0"/>
<keyword evidence="6 19" id="KW-0732">Signal</keyword>
<gene>
    <name evidence="21" type="ORF">PMEA_00020185</name>
</gene>
<dbReference type="InterPro" id="IPR052615">
    <property type="entry name" value="FGFRL"/>
</dbReference>
<evidence type="ECO:0000259" key="20">
    <source>
        <dbReference type="PROSITE" id="PS50835"/>
    </source>
</evidence>
<proteinExistence type="predicted"/>
<protein>
    <recommendedName>
        <fullName evidence="2">receptor protein-tyrosine kinase</fullName>
        <ecNumber evidence="2">2.7.10.1</ecNumber>
    </recommendedName>
</protein>
<keyword evidence="8" id="KW-0547">Nucleotide-binding</keyword>
<keyword evidence="17" id="KW-0393">Immunoglobulin domain</keyword>
<evidence type="ECO:0000256" key="7">
    <source>
        <dbReference type="ARBA" id="ARBA00022737"/>
    </source>
</evidence>
<evidence type="ECO:0000256" key="1">
    <source>
        <dbReference type="ARBA" id="ARBA00004167"/>
    </source>
</evidence>
<dbReference type="SUPFAM" id="SSF48726">
    <property type="entry name" value="Immunoglobulin"/>
    <property type="match status" value="2"/>
</dbReference>
<dbReference type="InterPro" id="IPR007110">
    <property type="entry name" value="Ig-like_dom"/>
</dbReference>
<comment type="caution">
    <text evidence="21">The sequence shown here is derived from an EMBL/GenBank/DDBJ whole genome shotgun (WGS) entry which is preliminary data.</text>
</comment>
<keyword evidence="15" id="KW-0675">Receptor</keyword>
<dbReference type="PANTHER" id="PTHR19890">
    <property type="entry name" value="FIBROBLAST GROWTH FACTOR RECEPTOR"/>
    <property type="match status" value="1"/>
</dbReference>
<evidence type="ECO:0000256" key="2">
    <source>
        <dbReference type="ARBA" id="ARBA00011902"/>
    </source>
</evidence>
<evidence type="ECO:0000256" key="6">
    <source>
        <dbReference type="ARBA" id="ARBA00022729"/>
    </source>
</evidence>
<evidence type="ECO:0000256" key="4">
    <source>
        <dbReference type="ARBA" id="ARBA00022679"/>
    </source>
</evidence>
<dbReference type="GO" id="GO:0005524">
    <property type="term" value="F:ATP binding"/>
    <property type="evidence" value="ECO:0007669"/>
    <property type="project" value="UniProtKB-KW"/>
</dbReference>
<name>A0AAU9XAV0_9CNID</name>
<keyword evidence="5 18" id="KW-0812">Transmembrane</keyword>
<dbReference type="Pfam" id="PF00047">
    <property type="entry name" value="ig"/>
    <property type="match status" value="1"/>
</dbReference>
<evidence type="ECO:0000256" key="17">
    <source>
        <dbReference type="ARBA" id="ARBA00023319"/>
    </source>
</evidence>
<dbReference type="PANTHER" id="PTHR19890:SF10">
    <property type="entry name" value="FIBROBLAST GROWTH FACTOR RECEPTOR-LIKE 1"/>
    <property type="match status" value="1"/>
</dbReference>
<dbReference type="InterPro" id="IPR013783">
    <property type="entry name" value="Ig-like_fold"/>
</dbReference>
<dbReference type="InterPro" id="IPR003599">
    <property type="entry name" value="Ig_sub"/>
</dbReference>
<evidence type="ECO:0000256" key="3">
    <source>
        <dbReference type="ARBA" id="ARBA00022553"/>
    </source>
</evidence>
<feature type="transmembrane region" description="Helical" evidence="18">
    <location>
        <begin position="271"/>
        <end position="295"/>
    </location>
</feature>
<dbReference type="GO" id="GO:0016020">
    <property type="term" value="C:membrane"/>
    <property type="evidence" value="ECO:0007669"/>
    <property type="project" value="UniProtKB-SubCell"/>
</dbReference>
<feature type="domain" description="Ig-like" evidence="20">
    <location>
        <begin position="28"/>
        <end position="121"/>
    </location>
</feature>
<dbReference type="InterPro" id="IPR036179">
    <property type="entry name" value="Ig-like_dom_sf"/>
</dbReference>
<keyword evidence="10" id="KW-0067">ATP-binding</keyword>
<evidence type="ECO:0000256" key="15">
    <source>
        <dbReference type="ARBA" id="ARBA00023170"/>
    </source>
</evidence>
<feature type="chain" id="PRO_5043852199" description="receptor protein-tyrosine kinase" evidence="19">
    <location>
        <begin position="19"/>
        <end position="422"/>
    </location>
</feature>
<keyword evidence="16" id="KW-0325">Glycoprotein</keyword>
<comment type="subcellular location">
    <subcellularLocation>
        <location evidence="1">Membrane</location>
        <topology evidence="1">Single-pass membrane protein</topology>
    </subcellularLocation>
</comment>
<evidence type="ECO:0000313" key="22">
    <source>
        <dbReference type="Proteomes" id="UP001159428"/>
    </source>
</evidence>
<keyword evidence="13" id="KW-0829">Tyrosine-protein kinase</keyword>
<keyword evidence="4" id="KW-0808">Transferase</keyword>
<evidence type="ECO:0000256" key="8">
    <source>
        <dbReference type="ARBA" id="ARBA00022741"/>
    </source>
</evidence>
<keyword evidence="3" id="KW-0597">Phosphoprotein</keyword>
<keyword evidence="11 18" id="KW-1133">Transmembrane helix</keyword>
<sequence length="422" mass="47456">MLILRITYTLLFITFNLANNGVSDPSAPHFIRESMYHTMTMYAKVGDDVELDCLSDGNPHPDISWYKYNVPLLEITYRKLEDTFIKSGKLLLSDLLLADAGNYSCHVNNSLGLINRTFILRIYESSNGKPIILKSLLTNNTAVLGGEARFLCQVTSDSVTYVRWHFKRHHAKSNAFDNKTTTIIEITSIAPVKILTTLGPNTLNGDLFKVNAEVFVQNVSFHDEGEYICEAFNQLGSVSWSAFLIAVKGPTPSATDLETRYEALFGRTQEFPLAVIVAIPVAILVILTALFIRALERAKQRHSERQIKRTDVNRNLSVTSEPWNQKKTAKQKTVKEIIITAPRQTPIYTRKPSEGKTGQQITQLPKDMTSLEACSVRRPVSSQASDVSSERCSDALELEWEGIELVMEEGFEMIKLCKEEEV</sequence>
<evidence type="ECO:0000256" key="10">
    <source>
        <dbReference type="ARBA" id="ARBA00022840"/>
    </source>
</evidence>
<dbReference type="InterPro" id="IPR003598">
    <property type="entry name" value="Ig_sub2"/>
</dbReference>
<reference evidence="21 22" key="1">
    <citation type="submission" date="2022-05" db="EMBL/GenBank/DDBJ databases">
        <authorList>
            <consortium name="Genoscope - CEA"/>
            <person name="William W."/>
        </authorList>
    </citation>
    <scope>NUCLEOTIDE SEQUENCE [LARGE SCALE GENOMIC DNA]</scope>
</reference>
<dbReference type="EMBL" id="CALNXJ010000036">
    <property type="protein sequence ID" value="CAH3141953.1"/>
    <property type="molecule type" value="Genomic_DNA"/>
</dbReference>
<keyword evidence="12 18" id="KW-0472">Membrane</keyword>
<dbReference type="InterPro" id="IPR013151">
    <property type="entry name" value="Immunoglobulin_dom"/>
</dbReference>
<evidence type="ECO:0000256" key="12">
    <source>
        <dbReference type="ARBA" id="ARBA00023136"/>
    </source>
</evidence>
<dbReference type="PROSITE" id="PS50835">
    <property type="entry name" value="IG_LIKE"/>
    <property type="match status" value="2"/>
</dbReference>
<accession>A0AAU9XAV0</accession>
<keyword evidence="14" id="KW-1015">Disulfide bond</keyword>
<feature type="domain" description="Ig-like" evidence="20">
    <location>
        <begin position="130"/>
        <end position="239"/>
    </location>
</feature>
<evidence type="ECO:0000256" key="16">
    <source>
        <dbReference type="ARBA" id="ARBA00023180"/>
    </source>
</evidence>
<evidence type="ECO:0000256" key="18">
    <source>
        <dbReference type="SAM" id="Phobius"/>
    </source>
</evidence>